<feature type="transmembrane region" description="Helical" evidence="3">
    <location>
        <begin position="1297"/>
        <end position="1321"/>
    </location>
</feature>
<evidence type="ECO:0000259" key="5">
    <source>
        <dbReference type="PROSITE" id="PS50987"/>
    </source>
</evidence>
<name>A0A812PQT5_SYMPI</name>
<feature type="signal peptide" evidence="4">
    <location>
        <begin position="1"/>
        <end position="25"/>
    </location>
</feature>
<accession>A0A812PQT5</accession>
<dbReference type="Gene3D" id="2.40.30.170">
    <property type="match status" value="1"/>
</dbReference>
<dbReference type="Gene3D" id="1.20.1640.10">
    <property type="entry name" value="Multidrug efflux transporter AcrB transmembrane domain"/>
    <property type="match status" value="2"/>
</dbReference>
<dbReference type="Gene3D" id="2.40.50.100">
    <property type="match status" value="1"/>
</dbReference>
<dbReference type="InterPro" id="IPR036388">
    <property type="entry name" value="WH-like_DNA-bd_sf"/>
</dbReference>
<sequence>MGLKAARRCLAIAVVCLAGASLGSGFAVQNATAQNNASLVRVDAVRSEPLTQTVPVVGRLVARQAGSVAARVSGPIQEYTVEVGDRVAAGDVIAVLDRVSMEAERDLAAAGLSVARAELRTKQAEITLARQELQRLEGLKQSAAFSQARFDDARQEVAIAEAAASEAEAAVTSARATLRLAEIDLEDATVRAPYDGVITQRLSEAGSYAQDGAAVVRMIADQTLEVEADVPANRLLGLTSGAAVEVVLDDGTLIGATVRAVIPDENPLTRTRAVRFVPRFGEINSPLANEQSVTVMVPVGAPRDVVSVHKDAIIKRPNGTIVFVVSEGQAQPRPIVLGEPVGNRYEVVQGLDEGEQTVVRGNERLPIAVIAAVLMVVMFGIVALQTIPIQLAPDVNRPVITVSTNWGGAAPAEVEREITNRQEEELKGIEGLETITSRSEQGRARITLEFAVGTNMDRALLLVSNRLDRVNGYPDEADEPSLDTAGSEDSPIAWFIITREDGNERPIHEYGDFAEDILRERIERVPGVSRVNVFGGTEREIQVIVEPKVLARYRMTVSEVVDALRRANASLSAGDVDEGKRRYVVRTEGELNTLEAIRDVVVRSDSNDDSGRLARVRIGDIAEVSYGYKEAGASIRMLAQGAMAMNAQRETGANVIETMDGIKAAVEELRAGVIPAEGLRLRQVYDETVYINSAIDLVQQNIWVGGTLAAIILLVFLRSVRATLVVSIAIPVSVIGAFVAMAAMGRSINVISLAGIAFAVGMVVDAAIVVLENIYRLREQGRPAREAAYLGAKQVWGAVLVSALTTVMVFIPILVMQLEVGQLFRDIAVAISVSVMLSLLVSVTVLPALSSWLLSGGSKKLDEKSITRLRLPLVDWLAERLIAIIMGFVRLVVASRLVAFVVVASVTTAASMGAWHFLPKLEYLPEGNRNLVFGIIIPPPGYNLGTTTDIAKGIEAATRPLWITESGMEADSYQTQEEDGFSLDGIGEGFTGALRSLWPGGAENAEPPQIERFFFVATRATTFLGATAVDPQRASELIPVLEGPVFREPGTFGFINQPSIFGRGIGSGRKIDFDISGQELETILGVAQQAVGRISQILPRSEGHQLRPNPGLELGAPEVRLFPNRLRLADNNVTARELGEAIDTFNDGLRVAEVTVGSDRLDLMLKGPDYNVVETQGIASLPVVTPSGDIIPASSLAEVVLTSGPTEIRHRERFRTVTLEIRPAPGIPLEAALDTLRSEVMEPMEAEGLPPGVTFNISGTADKLTQTWEAMVLDLLLALAIVFLVMAVLFESFIYPLIILLSVPLAAAGGVAGLVVLNTSVYQPLDMLTLLGFVILIGIVVNNAILLVHQTLYHLREEGLAAGAAIVEATRNRIRPIFMSTLTSVFGMLPLVLFPGAGSELYRGLGSVVVGGLSLSAMLTLLIIPPMMALLVGALEGRKAASGPKVAGPAQPAGAVGNGPGAAPPLLAGFPDLEGKAALRLVPGQQFIARGLAKSLEIRDRARIRGDDFQDRAGFDRFHRLSGPQDGQRAAQPGPPRRIGAIPPEIPPFRKTSENLTAFRIIGNKKSSRLALDLPHPRTTFPNMPYGPLLLTAGRASRLLKAMGNERRLVILCHLSEREHSVTELCRLVGLSQSALSQHLAKLRRDNLVKTRRNAQTVLYSVSSPEVGKMLSALSELYVNCCAARQPAPTDTASVDGAASRSGGAETAAEGAALRKPST</sequence>
<dbReference type="InterPro" id="IPR001845">
    <property type="entry name" value="HTH_ArsR_DNA-bd_dom"/>
</dbReference>
<dbReference type="NCBIfam" id="NF033788">
    <property type="entry name" value="HTH_metalloreg"/>
    <property type="match status" value="1"/>
</dbReference>
<dbReference type="NCBIfam" id="TIGR01730">
    <property type="entry name" value="RND_mfp"/>
    <property type="match status" value="1"/>
</dbReference>
<dbReference type="SUPFAM" id="SSF111369">
    <property type="entry name" value="HlyD-like secretion proteins"/>
    <property type="match status" value="1"/>
</dbReference>
<dbReference type="Pfam" id="PF01022">
    <property type="entry name" value="HTH_5"/>
    <property type="match status" value="1"/>
</dbReference>
<dbReference type="GO" id="GO:0042910">
    <property type="term" value="F:xenobiotic transmembrane transporter activity"/>
    <property type="evidence" value="ECO:0007669"/>
    <property type="project" value="TreeGrafter"/>
</dbReference>
<dbReference type="PANTHER" id="PTHR32063:SF0">
    <property type="entry name" value="SWARMING MOTILITY PROTEIN SWRC"/>
    <property type="match status" value="1"/>
</dbReference>
<dbReference type="InterPro" id="IPR058624">
    <property type="entry name" value="MdtA-like_HH"/>
</dbReference>
<keyword evidence="4" id="KW-0732">Signal</keyword>
<feature type="transmembrane region" description="Helical" evidence="3">
    <location>
        <begin position="701"/>
        <end position="718"/>
    </location>
</feature>
<dbReference type="PRINTS" id="PR00702">
    <property type="entry name" value="ACRIFLAVINRP"/>
</dbReference>
<proteinExistence type="predicted"/>
<evidence type="ECO:0000256" key="4">
    <source>
        <dbReference type="SAM" id="SignalP"/>
    </source>
</evidence>
<dbReference type="CDD" id="cd00090">
    <property type="entry name" value="HTH_ARSR"/>
    <property type="match status" value="1"/>
</dbReference>
<dbReference type="Gene3D" id="3.30.70.1320">
    <property type="entry name" value="Multidrug efflux transporter AcrB pore domain like"/>
    <property type="match status" value="1"/>
</dbReference>
<dbReference type="InterPro" id="IPR011991">
    <property type="entry name" value="ArsR-like_HTH"/>
</dbReference>
<dbReference type="SUPFAM" id="SSF46785">
    <property type="entry name" value="Winged helix' DNA-binding domain"/>
    <property type="match status" value="1"/>
</dbReference>
<dbReference type="SUPFAM" id="SSF82866">
    <property type="entry name" value="Multidrug efflux transporter AcrB transmembrane domain"/>
    <property type="match status" value="2"/>
</dbReference>
<keyword evidence="7" id="KW-1185">Reference proteome</keyword>
<dbReference type="InterPro" id="IPR001036">
    <property type="entry name" value="Acrflvin-R"/>
</dbReference>
<feature type="transmembrane region" description="Helical" evidence="3">
    <location>
        <begin position="724"/>
        <end position="743"/>
    </location>
</feature>
<keyword evidence="1" id="KW-0175">Coiled coil</keyword>
<dbReference type="Pfam" id="PF00873">
    <property type="entry name" value="ACR_tran"/>
    <property type="match status" value="2"/>
</dbReference>
<feature type="transmembrane region" description="Helical" evidence="3">
    <location>
        <begin position="1377"/>
        <end position="1397"/>
    </location>
</feature>
<dbReference type="InterPro" id="IPR006143">
    <property type="entry name" value="RND_pump_MFP"/>
</dbReference>
<feature type="coiled-coil region" evidence="1">
    <location>
        <begin position="112"/>
        <end position="170"/>
    </location>
</feature>
<dbReference type="PROSITE" id="PS50987">
    <property type="entry name" value="HTH_ARSR_2"/>
    <property type="match status" value="1"/>
</dbReference>
<dbReference type="EMBL" id="CAJNIZ010013169">
    <property type="protein sequence ID" value="CAE7344244.1"/>
    <property type="molecule type" value="Genomic_DNA"/>
</dbReference>
<dbReference type="Gene3D" id="1.10.10.10">
    <property type="entry name" value="Winged helix-like DNA-binding domain superfamily/Winged helix DNA-binding domain"/>
    <property type="match status" value="1"/>
</dbReference>
<feature type="region of interest" description="Disordered" evidence="2">
    <location>
        <begin position="1688"/>
        <end position="1719"/>
    </location>
</feature>
<dbReference type="SMART" id="SM00418">
    <property type="entry name" value="HTH_ARSR"/>
    <property type="match status" value="1"/>
</dbReference>
<feature type="region of interest" description="Disordered" evidence="2">
    <location>
        <begin position="1517"/>
        <end position="1547"/>
    </location>
</feature>
<dbReference type="Pfam" id="PF25917">
    <property type="entry name" value="BSH_RND"/>
    <property type="match status" value="1"/>
</dbReference>
<feature type="transmembrane region" description="Helical" evidence="3">
    <location>
        <begin position="750"/>
        <end position="775"/>
    </location>
</feature>
<dbReference type="Gene3D" id="3.30.70.1430">
    <property type="entry name" value="Multidrug efflux transporter AcrB pore domain"/>
    <property type="match status" value="2"/>
</dbReference>
<dbReference type="InterPro" id="IPR058649">
    <property type="entry name" value="CzcB_C"/>
</dbReference>
<dbReference type="SUPFAM" id="SSF82693">
    <property type="entry name" value="Multidrug efflux transporter AcrB pore domain, PN1, PN2, PC1 and PC2 subdomains"/>
    <property type="match status" value="2"/>
</dbReference>
<dbReference type="Gene3D" id="3.30.2090.10">
    <property type="entry name" value="Multidrug efflux transporter AcrB TolC docking domain, DN and DC subdomains"/>
    <property type="match status" value="2"/>
</dbReference>
<dbReference type="Pfam" id="PF25975">
    <property type="entry name" value="CzcB_C"/>
    <property type="match status" value="1"/>
</dbReference>
<dbReference type="InterPro" id="IPR027463">
    <property type="entry name" value="AcrB_DN_DC_subdom"/>
</dbReference>
<keyword evidence="3" id="KW-1133">Transmembrane helix</keyword>
<gene>
    <name evidence="6" type="primary">mdtC</name>
    <name evidence="6" type="ORF">SPIL2461_LOCUS8148</name>
</gene>
<evidence type="ECO:0000256" key="3">
    <source>
        <dbReference type="SAM" id="Phobius"/>
    </source>
</evidence>
<dbReference type="Pfam" id="PF25876">
    <property type="entry name" value="HH_MFP_RND"/>
    <property type="match status" value="1"/>
</dbReference>
<dbReference type="PANTHER" id="PTHR32063">
    <property type="match status" value="1"/>
</dbReference>
<feature type="domain" description="HTH arsR-type" evidence="5">
    <location>
        <begin position="1588"/>
        <end position="1682"/>
    </location>
</feature>
<feature type="transmembrane region" description="Helical" evidence="3">
    <location>
        <begin position="1270"/>
        <end position="1290"/>
    </location>
</feature>
<evidence type="ECO:0000313" key="7">
    <source>
        <dbReference type="Proteomes" id="UP000649617"/>
    </source>
</evidence>
<comment type="caution">
    <text evidence="6">The sequence shown here is derived from an EMBL/GenBank/DDBJ whole genome shotgun (WGS) entry which is preliminary data.</text>
</comment>
<dbReference type="Gene3D" id="1.10.287.470">
    <property type="entry name" value="Helix hairpin bin"/>
    <property type="match status" value="1"/>
</dbReference>
<protein>
    <submittedName>
        <fullName evidence="6">MdtC protein</fullName>
    </submittedName>
</protein>
<feature type="transmembrane region" description="Helical" evidence="3">
    <location>
        <begin position="1327"/>
        <end position="1348"/>
    </location>
</feature>
<feature type="transmembrane region" description="Helical" evidence="3">
    <location>
        <begin position="1409"/>
        <end position="1435"/>
    </location>
</feature>
<dbReference type="GO" id="GO:0003700">
    <property type="term" value="F:DNA-binding transcription factor activity"/>
    <property type="evidence" value="ECO:0007669"/>
    <property type="project" value="InterPro"/>
</dbReference>
<feature type="chain" id="PRO_5032605924" evidence="4">
    <location>
        <begin position="26"/>
        <end position="1719"/>
    </location>
</feature>
<dbReference type="Gene3D" id="3.30.70.1440">
    <property type="entry name" value="Multidrug efflux transporter AcrB pore domain"/>
    <property type="match status" value="1"/>
</dbReference>
<keyword evidence="3" id="KW-0812">Transmembrane</keyword>
<dbReference type="SUPFAM" id="SSF82714">
    <property type="entry name" value="Multidrug efflux transporter AcrB TolC docking domain, DN and DC subdomains"/>
    <property type="match status" value="2"/>
</dbReference>
<evidence type="ECO:0000313" key="6">
    <source>
        <dbReference type="EMBL" id="CAE7344244.1"/>
    </source>
</evidence>
<keyword evidence="3" id="KW-0472">Membrane</keyword>
<evidence type="ECO:0000256" key="1">
    <source>
        <dbReference type="SAM" id="Coils"/>
    </source>
</evidence>
<dbReference type="OrthoDB" id="448814at2759"/>
<evidence type="ECO:0000256" key="2">
    <source>
        <dbReference type="SAM" id="MobiDB-lite"/>
    </source>
</evidence>
<dbReference type="Proteomes" id="UP000649617">
    <property type="component" value="Unassembled WGS sequence"/>
</dbReference>
<dbReference type="InterPro" id="IPR058625">
    <property type="entry name" value="MdtA-like_BSH"/>
</dbReference>
<feature type="transmembrane region" description="Helical" evidence="3">
    <location>
        <begin position="795"/>
        <end position="815"/>
    </location>
</feature>
<reference evidence="6" key="1">
    <citation type="submission" date="2021-02" db="EMBL/GenBank/DDBJ databases">
        <authorList>
            <person name="Dougan E. K."/>
            <person name="Rhodes N."/>
            <person name="Thang M."/>
            <person name="Chan C."/>
        </authorList>
    </citation>
    <scope>NUCLEOTIDE SEQUENCE</scope>
</reference>
<feature type="compositionally biased region" description="Low complexity" evidence="2">
    <location>
        <begin position="1697"/>
        <end position="1712"/>
    </location>
</feature>
<dbReference type="GO" id="GO:0005886">
    <property type="term" value="C:plasma membrane"/>
    <property type="evidence" value="ECO:0007669"/>
    <property type="project" value="TreeGrafter"/>
</dbReference>
<feature type="transmembrane region" description="Helical" evidence="3">
    <location>
        <begin position="827"/>
        <end position="853"/>
    </location>
</feature>
<feature type="transmembrane region" description="Helical" evidence="3">
    <location>
        <begin position="365"/>
        <end position="384"/>
    </location>
</feature>
<organism evidence="6 7">
    <name type="scientific">Symbiodinium pilosum</name>
    <name type="common">Dinoflagellate</name>
    <dbReference type="NCBI Taxonomy" id="2952"/>
    <lineage>
        <taxon>Eukaryota</taxon>
        <taxon>Sar</taxon>
        <taxon>Alveolata</taxon>
        <taxon>Dinophyceae</taxon>
        <taxon>Suessiales</taxon>
        <taxon>Symbiodiniaceae</taxon>
        <taxon>Symbiodinium</taxon>
    </lineage>
</organism>
<dbReference type="InterPro" id="IPR036390">
    <property type="entry name" value="WH_DNA-bd_sf"/>
</dbReference>
<feature type="transmembrane region" description="Helical" evidence="3">
    <location>
        <begin position="897"/>
        <end position="918"/>
    </location>
</feature>
<dbReference type="Gene3D" id="2.40.420.20">
    <property type="match status" value="1"/>
</dbReference>